<feature type="compositionally biased region" description="Polar residues" evidence="1">
    <location>
        <begin position="50"/>
        <end position="67"/>
    </location>
</feature>
<evidence type="ECO:0000313" key="2">
    <source>
        <dbReference type="EMBL" id="KKS03741.1"/>
    </source>
</evidence>
<feature type="region of interest" description="Disordered" evidence="1">
    <location>
        <begin position="43"/>
        <end position="71"/>
    </location>
</feature>
<reference evidence="2 3" key="1">
    <citation type="journal article" date="2015" name="Nature">
        <title>rRNA introns, odd ribosomes, and small enigmatic genomes across a large radiation of phyla.</title>
        <authorList>
            <person name="Brown C.T."/>
            <person name="Hug L.A."/>
            <person name="Thomas B.C."/>
            <person name="Sharon I."/>
            <person name="Castelle C.J."/>
            <person name="Singh A."/>
            <person name="Wilkins M.J."/>
            <person name="Williams K.H."/>
            <person name="Banfield J.F."/>
        </authorList>
    </citation>
    <scope>NUCLEOTIDE SEQUENCE [LARGE SCALE GENOMIC DNA]</scope>
</reference>
<name>A0A0G0Y2Q1_9BACT</name>
<accession>A0A0G0Y2Q1</accession>
<proteinExistence type="predicted"/>
<comment type="caution">
    <text evidence="2">The sequence shown here is derived from an EMBL/GenBank/DDBJ whole genome shotgun (WGS) entry which is preliminary data.</text>
</comment>
<dbReference type="PROSITE" id="PS51257">
    <property type="entry name" value="PROKAR_LIPOPROTEIN"/>
    <property type="match status" value="1"/>
</dbReference>
<sequence length="226" mass="25875">MEERKTRFFDRQLSRRRILAGLGTFAGGVFLAGCLNENQQASPVSEIGQEPTNTPSPNIPETQQSPTEIPDSKTITRVLKEDSEGSNLLPFDLGDWHFEFSQWTEIRGGDHDIKTIQVSWEVTNTADKPLLLKTLGDPYQFSMDTPIGQLLPVQLFYRPLLYNPSKDKFELGDPIDNPNYSIEPNQGFIFEVWFETSDPSRNFTFEITDKVSQEKLLEFRLIPKEE</sequence>
<dbReference type="PROSITE" id="PS51318">
    <property type="entry name" value="TAT"/>
    <property type="match status" value="1"/>
</dbReference>
<organism evidence="2 3">
    <name type="scientific">Candidatus Curtissbacteria bacterium GW2011_GWA2_41_24</name>
    <dbReference type="NCBI Taxonomy" id="1618411"/>
    <lineage>
        <taxon>Bacteria</taxon>
        <taxon>Candidatus Curtissiibacteriota</taxon>
    </lineage>
</organism>
<gene>
    <name evidence="2" type="ORF">UU56_C0016G0005</name>
</gene>
<dbReference type="AlphaFoldDB" id="A0A0G0Y2Q1"/>
<dbReference type="InterPro" id="IPR006311">
    <property type="entry name" value="TAT_signal"/>
</dbReference>
<protein>
    <submittedName>
        <fullName evidence="2">Uncharacterized protein</fullName>
    </submittedName>
</protein>
<evidence type="ECO:0000313" key="3">
    <source>
        <dbReference type="Proteomes" id="UP000034493"/>
    </source>
</evidence>
<dbReference type="EMBL" id="LCBC01000016">
    <property type="protein sequence ID" value="KKS03741.1"/>
    <property type="molecule type" value="Genomic_DNA"/>
</dbReference>
<evidence type="ECO:0000256" key="1">
    <source>
        <dbReference type="SAM" id="MobiDB-lite"/>
    </source>
</evidence>
<dbReference type="Proteomes" id="UP000034493">
    <property type="component" value="Unassembled WGS sequence"/>
</dbReference>